<proteinExistence type="predicted"/>
<keyword evidence="3" id="KW-1185">Reference proteome</keyword>
<dbReference type="VEuPathDB" id="TriTrypDB:LtaPh_3319900"/>
<keyword evidence="1" id="KW-0472">Membrane</keyword>
<dbReference type="OrthoDB" id="270065at2759"/>
<evidence type="ECO:0000313" key="3">
    <source>
        <dbReference type="Proteomes" id="UP000419144"/>
    </source>
</evidence>
<name>A0A640KQN7_LEITA</name>
<protein>
    <submittedName>
        <fullName evidence="2">Unspecified product</fullName>
    </submittedName>
</protein>
<comment type="caution">
    <text evidence="2">The sequence shown here is derived from an EMBL/GenBank/DDBJ whole genome shotgun (WGS) entry which is preliminary data.</text>
</comment>
<reference evidence="2" key="1">
    <citation type="submission" date="2019-11" db="EMBL/GenBank/DDBJ databases">
        <title>Leishmania tarentolae CDS.</title>
        <authorList>
            <person name="Goto Y."/>
            <person name="Yamagishi J."/>
        </authorList>
    </citation>
    <scope>NUCLEOTIDE SEQUENCE [LARGE SCALE GENOMIC DNA]</scope>
    <source>
        <strain evidence="2">Parrot Tar II</strain>
    </source>
</reference>
<keyword evidence="1" id="KW-0812">Transmembrane</keyword>
<organism evidence="2 3">
    <name type="scientific">Leishmania tarentolae</name>
    <name type="common">Sauroleishmania tarentolae</name>
    <dbReference type="NCBI Taxonomy" id="5689"/>
    <lineage>
        <taxon>Eukaryota</taxon>
        <taxon>Discoba</taxon>
        <taxon>Euglenozoa</taxon>
        <taxon>Kinetoplastea</taxon>
        <taxon>Metakinetoplastina</taxon>
        <taxon>Trypanosomatida</taxon>
        <taxon>Trypanosomatidae</taxon>
        <taxon>Leishmaniinae</taxon>
        <taxon>Leishmania</taxon>
        <taxon>lizard Leishmania</taxon>
    </lineage>
</organism>
<gene>
    <name evidence="2" type="ORF">LtaPh_3319900</name>
</gene>
<dbReference type="AlphaFoldDB" id="A0A640KQN7"/>
<evidence type="ECO:0000256" key="1">
    <source>
        <dbReference type="SAM" id="Phobius"/>
    </source>
</evidence>
<keyword evidence="1" id="KW-1133">Transmembrane helix</keyword>
<accession>A0A640KQN7</accession>
<sequence>MLRVSVALRNRVAPKSLQTLAHELLETQHASGRTLMSVIGPKCYTTRGTLLMGCANLLCFATYCLMVNWIYEGYVDLWYGVYGLEDDAQDDDE</sequence>
<evidence type="ECO:0000313" key="2">
    <source>
        <dbReference type="EMBL" id="GET91936.1"/>
    </source>
</evidence>
<dbReference type="EMBL" id="BLBS01000052">
    <property type="protein sequence ID" value="GET91936.1"/>
    <property type="molecule type" value="Genomic_DNA"/>
</dbReference>
<dbReference type="Proteomes" id="UP000419144">
    <property type="component" value="Unassembled WGS sequence"/>
</dbReference>
<feature type="transmembrane region" description="Helical" evidence="1">
    <location>
        <begin position="50"/>
        <end position="71"/>
    </location>
</feature>